<reference evidence="3 4" key="1">
    <citation type="submission" date="2019-05" db="EMBL/GenBank/DDBJ databases">
        <title>Marivita sp. nov. isolated from sea sediment.</title>
        <authorList>
            <person name="Kim W."/>
        </authorList>
    </citation>
    <scope>NUCLEOTIDE SEQUENCE [LARGE SCALE GENOMIC DNA]</scope>
    <source>
        <strain evidence="3 4">CAU 1492</strain>
    </source>
</reference>
<keyword evidence="1" id="KW-0812">Transmembrane</keyword>
<gene>
    <name evidence="3" type="ORF">FGK64_17405</name>
</gene>
<dbReference type="RefSeq" id="WP_138865132.1">
    <property type="nucleotide sequence ID" value="NZ_VCPC01000004.1"/>
</dbReference>
<evidence type="ECO:0000259" key="2">
    <source>
        <dbReference type="Pfam" id="PF07331"/>
    </source>
</evidence>
<evidence type="ECO:0000313" key="3">
    <source>
        <dbReference type="EMBL" id="TMV10558.1"/>
    </source>
</evidence>
<organism evidence="3 4">
    <name type="scientific">Arenibacterium halophilum</name>
    <dbReference type="NCBI Taxonomy" id="2583821"/>
    <lineage>
        <taxon>Bacteria</taxon>
        <taxon>Pseudomonadati</taxon>
        <taxon>Pseudomonadota</taxon>
        <taxon>Alphaproteobacteria</taxon>
        <taxon>Rhodobacterales</taxon>
        <taxon>Paracoccaceae</taxon>
        <taxon>Arenibacterium</taxon>
    </lineage>
</organism>
<proteinExistence type="predicted"/>
<dbReference type="Pfam" id="PF07331">
    <property type="entry name" value="TctB"/>
    <property type="match status" value="1"/>
</dbReference>
<feature type="transmembrane region" description="Helical" evidence="1">
    <location>
        <begin position="73"/>
        <end position="106"/>
    </location>
</feature>
<protein>
    <recommendedName>
        <fullName evidence="2">DUF1468 domain-containing protein</fullName>
    </recommendedName>
</protein>
<keyword evidence="1" id="KW-1133">Transmembrane helix</keyword>
<evidence type="ECO:0000313" key="4">
    <source>
        <dbReference type="Proteomes" id="UP001191082"/>
    </source>
</evidence>
<evidence type="ECO:0000256" key="1">
    <source>
        <dbReference type="SAM" id="Phobius"/>
    </source>
</evidence>
<sequence length="139" mass="14652">MMARLSGLAVAGFGVLLLAWLIPVHTETVGYGWLRPQTLPRACAVALLVLGLALTIWPGPAGEPGPEVAPGRLAFVVVVVCAGIWAMSRFGFLPVAPVLAALLVLICGERRWAWIALGVGLAPVLSWLVVDVLLNRSLP</sequence>
<dbReference type="InterPro" id="IPR009936">
    <property type="entry name" value="DUF1468"/>
</dbReference>
<name>A0ABY2X629_9RHOB</name>
<feature type="transmembrane region" description="Helical" evidence="1">
    <location>
        <begin position="42"/>
        <end position="61"/>
    </location>
</feature>
<feature type="domain" description="DUF1468" evidence="2">
    <location>
        <begin position="6"/>
        <end position="139"/>
    </location>
</feature>
<accession>A0ABY2X629</accession>
<dbReference type="EMBL" id="VCPC01000004">
    <property type="protein sequence ID" value="TMV10558.1"/>
    <property type="molecule type" value="Genomic_DNA"/>
</dbReference>
<dbReference type="Proteomes" id="UP001191082">
    <property type="component" value="Unassembled WGS sequence"/>
</dbReference>
<feature type="transmembrane region" description="Helical" evidence="1">
    <location>
        <begin position="112"/>
        <end position="134"/>
    </location>
</feature>
<keyword evidence="4" id="KW-1185">Reference proteome</keyword>
<keyword evidence="1" id="KW-0472">Membrane</keyword>
<comment type="caution">
    <text evidence="3">The sequence shown here is derived from an EMBL/GenBank/DDBJ whole genome shotgun (WGS) entry which is preliminary data.</text>
</comment>